<proteinExistence type="predicted"/>
<dbReference type="Proteomes" id="UP000530928">
    <property type="component" value="Unassembled WGS sequence"/>
</dbReference>
<keyword evidence="2" id="KW-1185">Reference proteome</keyword>
<dbReference type="InterPro" id="IPR045990">
    <property type="entry name" value="DUF5946"/>
</dbReference>
<dbReference type="AlphaFoldDB" id="A0A7W0HSM7"/>
<evidence type="ECO:0000313" key="1">
    <source>
        <dbReference type="EMBL" id="MBA2893831.1"/>
    </source>
</evidence>
<evidence type="ECO:0000313" key="2">
    <source>
        <dbReference type="Proteomes" id="UP000530928"/>
    </source>
</evidence>
<sequence>MTDSTCDCGAPAGELGTCEDYYHGILAEEQSDPEMYRWHAVVVTAYLLQHPARGHGKYLDGQFRLLQFYVDQGLDALTRLTARRVARNNHRARQAFEPDPLTAYAPLPQDGPPARFAASFSTLPVRDGSFVFDGPLPYGDRIKAIAEATIAGWRAV</sequence>
<dbReference type="Pfam" id="PF19371">
    <property type="entry name" value="DUF5946"/>
    <property type="match status" value="1"/>
</dbReference>
<name>A0A7W0HSM7_9ACTN</name>
<gene>
    <name evidence="1" type="ORF">HNR30_005192</name>
</gene>
<protein>
    <submittedName>
        <fullName evidence="1">Uncharacterized protein</fullName>
    </submittedName>
</protein>
<comment type="caution">
    <text evidence="1">The sequence shown here is derived from an EMBL/GenBank/DDBJ whole genome shotgun (WGS) entry which is preliminary data.</text>
</comment>
<reference evidence="1 2" key="1">
    <citation type="submission" date="2020-07" db="EMBL/GenBank/DDBJ databases">
        <title>Genomic Encyclopedia of Type Strains, Phase IV (KMG-IV): sequencing the most valuable type-strain genomes for metagenomic binning, comparative biology and taxonomic classification.</title>
        <authorList>
            <person name="Goeker M."/>
        </authorList>
    </citation>
    <scope>NUCLEOTIDE SEQUENCE [LARGE SCALE GENOMIC DNA]</scope>
    <source>
        <strain evidence="1 2">DSM 45533</strain>
    </source>
</reference>
<dbReference type="EMBL" id="JACDUR010000005">
    <property type="protein sequence ID" value="MBA2893831.1"/>
    <property type="molecule type" value="Genomic_DNA"/>
</dbReference>
<organism evidence="1 2">
    <name type="scientific">Nonomuraea soli</name>
    <dbReference type="NCBI Taxonomy" id="1032476"/>
    <lineage>
        <taxon>Bacteria</taxon>
        <taxon>Bacillati</taxon>
        <taxon>Actinomycetota</taxon>
        <taxon>Actinomycetes</taxon>
        <taxon>Streptosporangiales</taxon>
        <taxon>Streptosporangiaceae</taxon>
        <taxon>Nonomuraea</taxon>
    </lineage>
</organism>
<dbReference type="RefSeq" id="WP_181612592.1">
    <property type="nucleotide sequence ID" value="NZ_BAABAM010000005.1"/>
</dbReference>
<accession>A0A7W0HSM7</accession>